<evidence type="ECO:0000313" key="3">
    <source>
        <dbReference type="Proteomes" id="UP000593560"/>
    </source>
</evidence>
<gene>
    <name evidence="2" type="ORF">Gohar_017907</name>
</gene>
<evidence type="ECO:0000313" key="2">
    <source>
        <dbReference type="EMBL" id="MBA0793506.1"/>
    </source>
</evidence>
<dbReference type="SUPFAM" id="SSF81342">
    <property type="entry name" value="Transmembrane di-heme cytochromes"/>
    <property type="match status" value="1"/>
</dbReference>
<accession>A0A7J9G7D3</accession>
<reference evidence="2 3" key="1">
    <citation type="journal article" date="2019" name="Genome Biol. Evol.">
        <title>Insights into the evolution of the New World diploid cottons (Gossypium, subgenus Houzingenia) based on genome sequencing.</title>
        <authorList>
            <person name="Grover C.E."/>
            <person name="Arick M.A. 2nd"/>
            <person name="Thrash A."/>
            <person name="Conover J.L."/>
            <person name="Sanders W.S."/>
            <person name="Peterson D.G."/>
            <person name="Frelichowski J.E."/>
            <person name="Scheffler J.A."/>
            <person name="Scheffler B.E."/>
            <person name="Wendel J.F."/>
        </authorList>
    </citation>
    <scope>NUCLEOTIDE SEQUENCE [LARGE SCALE GENOMIC DNA]</scope>
    <source>
        <strain evidence="2">0</strain>
        <tissue evidence="2">Leaf</tissue>
    </source>
</reference>
<feature type="transmembrane region" description="Helical" evidence="1">
    <location>
        <begin position="158"/>
        <end position="176"/>
    </location>
</feature>
<feature type="transmembrane region" description="Helical" evidence="1">
    <location>
        <begin position="197"/>
        <end position="217"/>
    </location>
</feature>
<dbReference type="EMBL" id="JABFAD010000002">
    <property type="protein sequence ID" value="MBA0793506.1"/>
    <property type="molecule type" value="Genomic_DNA"/>
</dbReference>
<dbReference type="AlphaFoldDB" id="A0A7J9G7D3"/>
<name>A0A7J9G7D3_9ROSI</name>
<dbReference type="Pfam" id="PF13301">
    <property type="entry name" value="DUF4079"/>
    <property type="match status" value="1"/>
</dbReference>
<feature type="transmembrane region" description="Helical" evidence="1">
    <location>
        <begin position="229"/>
        <end position="249"/>
    </location>
</feature>
<dbReference type="OrthoDB" id="2020012at2759"/>
<protein>
    <submittedName>
        <fullName evidence="2">Uncharacterized protein</fullName>
    </submittedName>
</protein>
<sequence length="284" mass="30877">MALANVFHAFCTRPTPILPTVAAPFPYPLPTSFGMPTKCLPLVLQAKRKTNVMLSQCFAAKNELSEVDNGGDDVKVEEMEESSETLLYSFTPLPLLVLAALPGVPYQRGSLWDVAARRSDSLEKFSKSGTVRSLFGPFVELVKSWNLPDWLVHWGHPGNMAVVLFAMGGYGTYLGFRIRYSDDMEEKAKAKDLHPKLLGGMFFFFALGATGGVTALLTSDKPIFESPHAVTGFIGLTLLTIQTILPTLFEGKPGLRNVHGILGSGIMALFLIHAALGLQLGLSY</sequence>
<feature type="transmembrane region" description="Helical" evidence="1">
    <location>
        <begin position="261"/>
        <end position="282"/>
    </location>
</feature>
<keyword evidence="1" id="KW-0472">Membrane</keyword>
<organism evidence="2 3">
    <name type="scientific">Gossypium harknessii</name>
    <dbReference type="NCBI Taxonomy" id="34285"/>
    <lineage>
        <taxon>Eukaryota</taxon>
        <taxon>Viridiplantae</taxon>
        <taxon>Streptophyta</taxon>
        <taxon>Embryophyta</taxon>
        <taxon>Tracheophyta</taxon>
        <taxon>Spermatophyta</taxon>
        <taxon>Magnoliopsida</taxon>
        <taxon>eudicotyledons</taxon>
        <taxon>Gunneridae</taxon>
        <taxon>Pentapetalae</taxon>
        <taxon>rosids</taxon>
        <taxon>malvids</taxon>
        <taxon>Malvales</taxon>
        <taxon>Malvaceae</taxon>
        <taxon>Malvoideae</taxon>
        <taxon>Gossypium</taxon>
    </lineage>
</organism>
<dbReference type="PANTHER" id="PTHR36738">
    <property type="entry name" value="EXPRESSED PROTEIN"/>
    <property type="match status" value="1"/>
</dbReference>
<keyword evidence="1" id="KW-0812">Transmembrane</keyword>
<proteinExistence type="predicted"/>
<dbReference type="GO" id="GO:0022904">
    <property type="term" value="P:respiratory electron transport chain"/>
    <property type="evidence" value="ECO:0007669"/>
    <property type="project" value="InterPro"/>
</dbReference>
<evidence type="ECO:0000256" key="1">
    <source>
        <dbReference type="SAM" id="Phobius"/>
    </source>
</evidence>
<dbReference type="InterPro" id="IPR025067">
    <property type="entry name" value="DUF4079"/>
</dbReference>
<keyword evidence="3" id="KW-1185">Reference proteome</keyword>
<dbReference type="Proteomes" id="UP000593560">
    <property type="component" value="Unassembled WGS sequence"/>
</dbReference>
<dbReference type="InterPro" id="IPR016174">
    <property type="entry name" value="Di-haem_cyt_TM"/>
</dbReference>
<dbReference type="Gene3D" id="1.20.120.1770">
    <property type="match status" value="1"/>
</dbReference>
<dbReference type="GO" id="GO:0016020">
    <property type="term" value="C:membrane"/>
    <property type="evidence" value="ECO:0007669"/>
    <property type="project" value="InterPro"/>
</dbReference>
<dbReference type="PANTHER" id="PTHR36738:SF1">
    <property type="entry name" value="EXPRESSED PROTEIN"/>
    <property type="match status" value="1"/>
</dbReference>
<comment type="caution">
    <text evidence="2">The sequence shown here is derived from an EMBL/GenBank/DDBJ whole genome shotgun (WGS) entry which is preliminary data.</text>
</comment>
<keyword evidence="1" id="KW-1133">Transmembrane helix</keyword>